<dbReference type="AlphaFoldDB" id="A0A8S9Q0B5"/>
<dbReference type="InterPro" id="IPR036691">
    <property type="entry name" value="Endo/exonu/phosph_ase_sf"/>
</dbReference>
<evidence type="ECO:0000259" key="1">
    <source>
        <dbReference type="Pfam" id="PF03372"/>
    </source>
</evidence>
<dbReference type="PANTHER" id="PTHR33710:SF86">
    <property type="entry name" value="VIRAL MOVEMENT PROTEIN"/>
    <property type="match status" value="1"/>
</dbReference>
<sequence length="351" mass="40093">MISNSLPVGWKFFENSSSHEAARIVVGWHPSATMTIYQSTPQAVTCGIVLLSKNINLTVTFVYAYNQVEDRLQLWNDLATLNATTPVANYPWAVLGDFNQILRAEHHSDHLSLNVDVTGMDDFNLAIQEVDLFEAQSKGLPYTWWNNQDNNPVSKRIDHALINQHWATKFHDSFSEFFEPLESDHAPCLMHVPSLQTRVVKPFKFFHHIMDHPDYLDAVKNAWNCDQIQGTNKFKLARSLKLLKPVLKNLNKTHFSGITQRVKEQAAKVSDLHRQLLSQPSAATAMLEHAERAKWNVLIKAEEKFYRQKSRIISLGHQRQSSLTLKSTLGTSLEARTCQYPHALFSNCIIF</sequence>
<protein>
    <recommendedName>
        <fullName evidence="1">Endonuclease/exonuclease/phosphatase domain-containing protein</fullName>
    </recommendedName>
</protein>
<gene>
    <name evidence="2" type="ORF">F2Q69_00048644</name>
</gene>
<dbReference type="Gene3D" id="3.60.10.10">
    <property type="entry name" value="Endonuclease/exonuclease/phosphatase"/>
    <property type="match status" value="1"/>
</dbReference>
<name>A0A8S9Q0B5_BRACR</name>
<evidence type="ECO:0000313" key="3">
    <source>
        <dbReference type="Proteomes" id="UP000712600"/>
    </source>
</evidence>
<dbReference type="Proteomes" id="UP000712600">
    <property type="component" value="Unassembled WGS sequence"/>
</dbReference>
<dbReference type="PANTHER" id="PTHR33710">
    <property type="entry name" value="BNAC02G09200D PROTEIN"/>
    <property type="match status" value="1"/>
</dbReference>
<accession>A0A8S9Q0B5</accession>
<feature type="domain" description="Endonuclease/exonuclease/phosphatase" evidence="1">
    <location>
        <begin position="45"/>
        <end position="176"/>
    </location>
</feature>
<dbReference type="Pfam" id="PF03372">
    <property type="entry name" value="Exo_endo_phos"/>
    <property type="match status" value="1"/>
</dbReference>
<organism evidence="2 3">
    <name type="scientific">Brassica cretica</name>
    <name type="common">Mustard</name>
    <dbReference type="NCBI Taxonomy" id="69181"/>
    <lineage>
        <taxon>Eukaryota</taxon>
        <taxon>Viridiplantae</taxon>
        <taxon>Streptophyta</taxon>
        <taxon>Embryophyta</taxon>
        <taxon>Tracheophyta</taxon>
        <taxon>Spermatophyta</taxon>
        <taxon>Magnoliopsida</taxon>
        <taxon>eudicotyledons</taxon>
        <taxon>Gunneridae</taxon>
        <taxon>Pentapetalae</taxon>
        <taxon>rosids</taxon>
        <taxon>malvids</taxon>
        <taxon>Brassicales</taxon>
        <taxon>Brassicaceae</taxon>
        <taxon>Brassiceae</taxon>
        <taxon>Brassica</taxon>
    </lineage>
</organism>
<dbReference type="SUPFAM" id="SSF56219">
    <property type="entry name" value="DNase I-like"/>
    <property type="match status" value="1"/>
</dbReference>
<reference evidence="2" key="1">
    <citation type="submission" date="2019-12" db="EMBL/GenBank/DDBJ databases">
        <title>Genome sequencing and annotation of Brassica cretica.</title>
        <authorList>
            <person name="Studholme D.J."/>
            <person name="Sarris P."/>
        </authorList>
    </citation>
    <scope>NUCLEOTIDE SEQUENCE</scope>
    <source>
        <strain evidence="2">PFS-109/04</strain>
        <tissue evidence="2">Leaf</tissue>
    </source>
</reference>
<dbReference type="InterPro" id="IPR005135">
    <property type="entry name" value="Endo/exonuclease/phosphatase"/>
</dbReference>
<proteinExistence type="predicted"/>
<dbReference type="GO" id="GO:0003824">
    <property type="term" value="F:catalytic activity"/>
    <property type="evidence" value="ECO:0007669"/>
    <property type="project" value="InterPro"/>
</dbReference>
<dbReference type="EMBL" id="QGKX02001347">
    <property type="protein sequence ID" value="KAF3524112.1"/>
    <property type="molecule type" value="Genomic_DNA"/>
</dbReference>
<comment type="caution">
    <text evidence="2">The sequence shown here is derived from an EMBL/GenBank/DDBJ whole genome shotgun (WGS) entry which is preliminary data.</text>
</comment>
<evidence type="ECO:0000313" key="2">
    <source>
        <dbReference type="EMBL" id="KAF3524112.1"/>
    </source>
</evidence>